<keyword evidence="2" id="KW-1185">Reference proteome</keyword>
<name>A0ABS2K6F0_9GAMM</name>
<organism evidence="1 2">
    <name type="scientific">Dyella flava</name>
    <dbReference type="NCBI Taxonomy" id="1920170"/>
    <lineage>
        <taxon>Bacteria</taxon>
        <taxon>Pseudomonadati</taxon>
        <taxon>Pseudomonadota</taxon>
        <taxon>Gammaproteobacteria</taxon>
        <taxon>Lysobacterales</taxon>
        <taxon>Rhodanobacteraceae</taxon>
        <taxon>Dyella</taxon>
    </lineage>
</organism>
<sequence length="94" mass="9067">MNIADINSSLMIAANDVADATGALVAGAAAGLSPQVTSNASPFDIFGKAAAAGAVVDGAATDFLGKAEQALANALAVVSLTGPALASLTRTHRS</sequence>
<dbReference type="Proteomes" id="UP001430149">
    <property type="component" value="Unassembled WGS sequence"/>
</dbReference>
<evidence type="ECO:0000313" key="1">
    <source>
        <dbReference type="EMBL" id="MBM7126772.1"/>
    </source>
</evidence>
<gene>
    <name evidence="1" type="ORF">ISP19_15445</name>
</gene>
<comment type="caution">
    <text evidence="1">The sequence shown here is derived from an EMBL/GenBank/DDBJ whole genome shotgun (WGS) entry which is preliminary data.</text>
</comment>
<evidence type="ECO:0008006" key="3">
    <source>
        <dbReference type="Google" id="ProtNLM"/>
    </source>
</evidence>
<evidence type="ECO:0000313" key="2">
    <source>
        <dbReference type="Proteomes" id="UP001430149"/>
    </source>
</evidence>
<proteinExistence type="predicted"/>
<accession>A0ABS2K6F0</accession>
<dbReference type="EMBL" id="JADIKE010000037">
    <property type="protein sequence ID" value="MBM7126772.1"/>
    <property type="molecule type" value="Genomic_DNA"/>
</dbReference>
<reference evidence="1" key="1">
    <citation type="submission" date="2020-10" db="EMBL/GenBank/DDBJ databases">
        <title>Phylogeny of dyella-like bacteria.</title>
        <authorList>
            <person name="Fu J."/>
        </authorList>
    </citation>
    <scope>NUCLEOTIDE SEQUENCE</scope>
    <source>
        <strain evidence="1">DHOC52</strain>
    </source>
</reference>
<protein>
    <recommendedName>
        <fullName evidence="3">Killing trait domain-containing protein</fullName>
    </recommendedName>
</protein>
<dbReference type="RefSeq" id="WP_204683294.1">
    <property type="nucleotide sequence ID" value="NZ_BSNR01000004.1"/>
</dbReference>